<evidence type="ECO:0000313" key="7">
    <source>
        <dbReference type="EMBL" id="SFQ37912.1"/>
    </source>
</evidence>
<reference evidence="7 8" key="1">
    <citation type="submission" date="2016-10" db="EMBL/GenBank/DDBJ databases">
        <authorList>
            <person name="de Groot N.N."/>
        </authorList>
    </citation>
    <scope>NUCLEOTIDE SEQUENCE [LARGE SCALE GENOMIC DNA]</scope>
    <source>
        <strain evidence="7 8">DSM 20581</strain>
    </source>
</reference>
<name>A0A1I5Y0Y7_9LACT</name>
<dbReference type="InterPro" id="IPR006059">
    <property type="entry name" value="SBP"/>
</dbReference>
<dbReference type="RefSeq" id="WP_092480739.1">
    <property type="nucleotide sequence ID" value="NZ_FOXW01000006.1"/>
</dbReference>
<evidence type="ECO:0000256" key="1">
    <source>
        <dbReference type="ARBA" id="ARBA00022475"/>
    </source>
</evidence>
<dbReference type="Gene3D" id="3.40.190.10">
    <property type="entry name" value="Periplasmic binding protein-like II"/>
    <property type="match status" value="1"/>
</dbReference>
<keyword evidence="8" id="KW-1185">Reference proteome</keyword>
<dbReference type="Proteomes" id="UP000199136">
    <property type="component" value="Unassembled WGS sequence"/>
</dbReference>
<feature type="chain" id="PRO_5011733974" evidence="6">
    <location>
        <begin position="28"/>
        <end position="427"/>
    </location>
</feature>
<dbReference type="AlphaFoldDB" id="A0A1I5Y0Y7"/>
<gene>
    <name evidence="7" type="ORF">SAMN04488506_1702</name>
</gene>
<feature type="signal peptide" evidence="6">
    <location>
        <begin position="1"/>
        <end position="27"/>
    </location>
</feature>
<evidence type="ECO:0000256" key="4">
    <source>
        <dbReference type="ARBA" id="ARBA00023139"/>
    </source>
</evidence>
<protein>
    <submittedName>
        <fullName evidence="7">Carbohydrate ABC transporter substrate-binding protein, CUT1 family</fullName>
    </submittedName>
</protein>
<keyword evidence="4" id="KW-0564">Palmitate</keyword>
<dbReference type="PANTHER" id="PTHR43649">
    <property type="entry name" value="ARABINOSE-BINDING PROTEIN-RELATED"/>
    <property type="match status" value="1"/>
</dbReference>
<dbReference type="InterPro" id="IPR050490">
    <property type="entry name" value="Bact_solute-bd_prot1"/>
</dbReference>
<dbReference type="PROSITE" id="PS51257">
    <property type="entry name" value="PROKAR_LIPOPROTEIN"/>
    <property type="match status" value="1"/>
</dbReference>
<dbReference type="SUPFAM" id="SSF53850">
    <property type="entry name" value="Periplasmic binding protein-like II"/>
    <property type="match status" value="1"/>
</dbReference>
<dbReference type="Pfam" id="PF01547">
    <property type="entry name" value="SBP_bac_1"/>
    <property type="match status" value="1"/>
</dbReference>
<dbReference type="OrthoDB" id="9768630at2"/>
<dbReference type="PANTHER" id="PTHR43649:SF33">
    <property type="entry name" value="POLYGALACTURONAN_RHAMNOGALACTURONAN-BINDING PROTEIN YTCQ"/>
    <property type="match status" value="1"/>
</dbReference>
<evidence type="ECO:0000256" key="3">
    <source>
        <dbReference type="ARBA" id="ARBA00023136"/>
    </source>
</evidence>
<dbReference type="EMBL" id="FOXW01000006">
    <property type="protein sequence ID" value="SFQ37912.1"/>
    <property type="molecule type" value="Genomic_DNA"/>
</dbReference>
<evidence type="ECO:0000313" key="8">
    <source>
        <dbReference type="Proteomes" id="UP000199136"/>
    </source>
</evidence>
<accession>A0A1I5Y0Y7</accession>
<evidence type="ECO:0000256" key="5">
    <source>
        <dbReference type="ARBA" id="ARBA00023288"/>
    </source>
</evidence>
<dbReference type="STRING" id="82801.SAMN04488506_1702"/>
<dbReference type="CDD" id="cd13585">
    <property type="entry name" value="PBP2_TMBP_like"/>
    <property type="match status" value="1"/>
</dbReference>
<keyword evidence="3" id="KW-0472">Membrane</keyword>
<proteinExistence type="predicted"/>
<keyword evidence="2 6" id="KW-0732">Signal</keyword>
<evidence type="ECO:0000256" key="6">
    <source>
        <dbReference type="SAM" id="SignalP"/>
    </source>
</evidence>
<sequence length="427" mass="46496">MKFGKKALYSLALLGATLLAGCGGSDAADSAETSGNGEEPITLTIMTWNNNPEGTKKEQEILDAFTKENPHITIKQVSATYDEYNERVLTMAAGGNLPDLIWTQPAGYATFVENGLLMDLSDQVDKLDLDELQPGVIELGQVDGTQYGMIRDRSTVQMAYNKDMFDEAGIEYPEDDWTMDEFLETAKALTVKDGDRTTQFGIENFYLKELLTAHGTNIMDPETAEITLDAPKTIEAIELSQAMINEYNVQPTGAQTEGMSSLFLSGVAGMSMAGPWDWVEFEKNAAFEFDIVPLPSASDKGTLSPAAYLPISINAETDYPEEAWELLEFLTYGGGQDIQADIASAVPVVNRATDDVLSFAGAPDNAQALVDQLENGSVVPNTPYQKDVPEIENRVTALVETLNLNNTPVEGPLKELAEELRAEFGLK</sequence>
<keyword evidence="5" id="KW-0449">Lipoprotein</keyword>
<organism evidence="7 8">
    <name type="scientific">Desemzia incerta</name>
    <dbReference type="NCBI Taxonomy" id="82801"/>
    <lineage>
        <taxon>Bacteria</taxon>
        <taxon>Bacillati</taxon>
        <taxon>Bacillota</taxon>
        <taxon>Bacilli</taxon>
        <taxon>Lactobacillales</taxon>
        <taxon>Carnobacteriaceae</taxon>
        <taxon>Desemzia</taxon>
    </lineage>
</organism>
<keyword evidence="1" id="KW-1003">Cell membrane</keyword>
<evidence type="ECO:0000256" key="2">
    <source>
        <dbReference type="ARBA" id="ARBA00022729"/>
    </source>
</evidence>